<dbReference type="PANTHER" id="PTHR32060:SF30">
    <property type="entry name" value="CARBOXY-TERMINAL PROCESSING PROTEASE CTPA"/>
    <property type="match status" value="1"/>
</dbReference>
<name>A0A1T3MWJ7_9FLAO</name>
<keyword evidence="3" id="KW-1185">Reference proteome</keyword>
<reference evidence="2 3" key="1">
    <citation type="submission" date="2016-06" db="EMBL/GenBank/DDBJ databases">
        <title>Revisiting the taxonomy of the Elizabethkingia Genus based on Whole-Genome Sequencing, Optical Mapping, and MALDI-TOF.</title>
        <authorList>
            <person name="Nicholson A.C."/>
        </authorList>
    </citation>
    <scope>NUCLEOTIDE SEQUENCE [LARGE SCALE GENOMIC DNA]</scope>
    <source>
        <strain evidence="2 3">G4070</strain>
    </source>
</reference>
<dbReference type="GO" id="GO:0006508">
    <property type="term" value="P:proteolysis"/>
    <property type="evidence" value="ECO:0007669"/>
    <property type="project" value="InterPro"/>
</dbReference>
<dbReference type="Gene3D" id="3.30.750.44">
    <property type="match status" value="1"/>
</dbReference>
<dbReference type="PANTHER" id="PTHR32060">
    <property type="entry name" value="TAIL-SPECIFIC PROTEASE"/>
    <property type="match status" value="1"/>
</dbReference>
<proteinExistence type="predicted"/>
<dbReference type="RefSeq" id="WP_078770600.1">
    <property type="nucleotide sequence ID" value="NZ_CBCSBR010000038.1"/>
</dbReference>
<dbReference type="GO" id="GO:0030288">
    <property type="term" value="C:outer membrane-bounded periplasmic space"/>
    <property type="evidence" value="ECO:0007669"/>
    <property type="project" value="TreeGrafter"/>
</dbReference>
<dbReference type="Pfam" id="PF03572">
    <property type="entry name" value="Peptidase_S41"/>
    <property type="match status" value="1"/>
</dbReference>
<dbReference type="SMART" id="SM00245">
    <property type="entry name" value="TSPc"/>
    <property type="match status" value="1"/>
</dbReference>
<accession>A0A1T3MWJ7</accession>
<protein>
    <submittedName>
        <fullName evidence="2">Peptidase S41</fullName>
    </submittedName>
</protein>
<comment type="caution">
    <text evidence="2">The sequence shown here is derived from an EMBL/GenBank/DDBJ whole genome shotgun (WGS) entry which is preliminary data.</text>
</comment>
<gene>
    <name evidence="2" type="ORF">BAZ10_00125</name>
</gene>
<dbReference type="Proteomes" id="UP000190813">
    <property type="component" value="Unassembled WGS sequence"/>
</dbReference>
<feature type="domain" description="Tail specific protease" evidence="1">
    <location>
        <begin position="321"/>
        <end position="535"/>
    </location>
</feature>
<dbReference type="EMBL" id="MAHX01000004">
    <property type="protein sequence ID" value="OPC68985.1"/>
    <property type="molecule type" value="Genomic_DNA"/>
</dbReference>
<dbReference type="InterPro" id="IPR029045">
    <property type="entry name" value="ClpP/crotonase-like_dom_sf"/>
</dbReference>
<evidence type="ECO:0000259" key="1">
    <source>
        <dbReference type="SMART" id="SM00245"/>
    </source>
</evidence>
<sequence>MKRNFIKIPILAIGLTISALSLNSCVKEDEVSITEPTRYTEDDVKSYGDLFKLFWTVMDERYNYFYEQKRKDGMDWDAIYKEYYPKFAALKSYKQEGFTSQEKESDAKKAEEYFAAIIEPIIDRHFVIGIQLPTGGNLKVFRGDSKSKKNNIYDFTGKRTYMINQLTSDSSIAGNFTDALGNVTFRFLAGNLKSNPDIYYLTSDGFSFYNLIMQPADQYLVPGSDNTNILTLAAIESNAELNAIKDVSQRNKVRDFTLNILNQWNSFFTSADVRNFNEGVKVFNSTEIVSDAFITAANSVSIKSATLPNYASSSTYSSVRNTATQAYITWFMGRIKAHTENAYNYPKFKSDIPGILYRMKFYQKLFNPLQRGEIKKLIIDLRDNGGGAVVDFKYFVERFVTKNAIYAYQRTKEGTGRFNYTPWIPVEAKRHQYAMSSNIPITILTDKGSVSMSELSTLMLKSQGSQVISIGDYTAGGTAGLTTDLDQFNGGINNLSGGFTSVAGLMRFYVPVMATKDMNGQVIEGIGIKPDIYVTPPTDAELTTMKNSPSTFVDRVMQEAVKYLSSK</sequence>
<dbReference type="InterPro" id="IPR005151">
    <property type="entry name" value="Tail-specific_protease"/>
</dbReference>
<dbReference type="GO" id="GO:0007165">
    <property type="term" value="P:signal transduction"/>
    <property type="evidence" value="ECO:0007669"/>
    <property type="project" value="TreeGrafter"/>
</dbReference>
<dbReference type="AlphaFoldDB" id="A0A1T3MWJ7"/>
<evidence type="ECO:0000313" key="2">
    <source>
        <dbReference type="EMBL" id="OPC68985.1"/>
    </source>
</evidence>
<dbReference type="GO" id="GO:0004175">
    <property type="term" value="F:endopeptidase activity"/>
    <property type="evidence" value="ECO:0007669"/>
    <property type="project" value="TreeGrafter"/>
</dbReference>
<dbReference type="GO" id="GO:0008236">
    <property type="term" value="F:serine-type peptidase activity"/>
    <property type="evidence" value="ECO:0007669"/>
    <property type="project" value="InterPro"/>
</dbReference>
<dbReference type="Gene3D" id="3.90.226.10">
    <property type="entry name" value="2-enoyl-CoA Hydratase, Chain A, domain 1"/>
    <property type="match status" value="1"/>
</dbReference>
<evidence type="ECO:0000313" key="3">
    <source>
        <dbReference type="Proteomes" id="UP000190813"/>
    </source>
</evidence>
<dbReference type="SUPFAM" id="SSF52096">
    <property type="entry name" value="ClpP/crotonase"/>
    <property type="match status" value="1"/>
</dbReference>
<organism evidence="2 3">
    <name type="scientific">Elizabethkingia occulta</name>
    <dbReference type="NCBI Taxonomy" id="1867263"/>
    <lineage>
        <taxon>Bacteria</taxon>
        <taxon>Pseudomonadati</taxon>
        <taxon>Bacteroidota</taxon>
        <taxon>Flavobacteriia</taxon>
        <taxon>Flavobacteriales</taxon>
        <taxon>Weeksellaceae</taxon>
        <taxon>Elizabethkingia</taxon>
    </lineage>
</organism>